<name>A0A2T2NX04_CORCC</name>
<protein>
    <submittedName>
        <fullName evidence="1">Uncharacterized protein</fullName>
    </submittedName>
</protein>
<sequence>MSRNASRGRMRDGWGNSIDYFGRTPSSTAWTVYEIAVCSGRRSARCGEAGRQAALYSVVANEAAALPHFAQVGECWRAPWPWEGSRTEGRDALHAVGSRAQTMQVSPSVARGGRPWW</sequence>
<gene>
    <name evidence="1" type="ORF">BS50DRAFT_301057</name>
</gene>
<evidence type="ECO:0000313" key="2">
    <source>
        <dbReference type="Proteomes" id="UP000240883"/>
    </source>
</evidence>
<accession>A0A2T2NX04</accession>
<evidence type="ECO:0000313" key="1">
    <source>
        <dbReference type="EMBL" id="PSN69950.1"/>
    </source>
</evidence>
<dbReference type="EMBL" id="KZ678132">
    <property type="protein sequence ID" value="PSN69950.1"/>
    <property type="molecule type" value="Genomic_DNA"/>
</dbReference>
<dbReference type="AlphaFoldDB" id="A0A2T2NX04"/>
<proteinExistence type="predicted"/>
<organism evidence="1 2">
    <name type="scientific">Corynespora cassiicola Philippines</name>
    <dbReference type="NCBI Taxonomy" id="1448308"/>
    <lineage>
        <taxon>Eukaryota</taxon>
        <taxon>Fungi</taxon>
        <taxon>Dikarya</taxon>
        <taxon>Ascomycota</taxon>
        <taxon>Pezizomycotina</taxon>
        <taxon>Dothideomycetes</taxon>
        <taxon>Pleosporomycetidae</taxon>
        <taxon>Pleosporales</taxon>
        <taxon>Corynesporascaceae</taxon>
        <taxon>Corynespora</taxon>
    </lineage>
</organism>
<reference evidence="1 2" key="1">
    <citation type="journal article" date="2018" name="Front. Microbiol.">
        <title>Genome-Wide Analysis of Corynespora cassiicola Leaf Fall Disease Putative Effectors.</title>
        <authorList>
            <person name="Lopez D."/>
            <person name="Ribeiro S."/>
            <person name="Label P."/>
            <person name="Fumanal B."/>
            <person name="Venisse J.S."/>
            <person name="Kohler A."/>
            <person name="de Oliveira R.R."/>
            <person name="Labutti K."/>
            <person name="Lipzen A."/>
            <person name="Lail K."/>
            <person name="Bauer D."/>
            <person name="Ohm R.A."/>
            <person name="Barry K.W."/>
            <person name="Spatafora J."/>
            <person name="Grigoriev I.V."/>
            <person name="Martin F.M."/>
            <person name="Pujade-Renaud V."/>
        </authorList>
    </citation>
    <scope>NUCLEOTIDE SEQUENCE [LARGE SCALE GENOMIC DNA]</scope>
    <source>
        <strain evidence="1 2">Philippines</strain>
    </source>
</reference>
<dbReference type="Proteomes" id="UP000240883">
    <property type="component" value="Unassembled WGS sequence"/>
</dbReference>
<keyword evidence="2" id="KW-1185">Reference proteome</keyword>